<feature type="compositionally biased region" description="Basic and acidic residues" evidence="1">
    <location>
        <begin position="122"/>
        <end position="145"/>
    </location>
</feature>
<feature type="signal peptide" evidence="2">
    <location>
        <begin position="1"/>
        <end position="19"/>
    </location>
</feature>
<dbReference type="Gene3D" id="3.10.100.10">
    <property type="entry name" value="Mannose-Binding Protein A, subunit A"/>
    <property type="match status" value="1"/>
</dbReference>
<dbReference type="AlphaFoldDB" id="A0AAV3ZD59"/>
<evidence type="ECO:0000313" key="4">
    <source>
        <dbReference type="Proteomes" id="UP000735302"/>
    </source>
</evidence>
<dbReference type="InterPro" id="IPR016186">
    <property type="entry name" value="C-type_lectin-like/link_sf"/>
</dbReference>
<name>A0AAV3ZD59_9GAST</name>
<accession>A0AAV3ZD59</accession>
<proteinExistence type="predicted"/>
<dbReference type="Proteomes" id="UP000735302">
    <property type="component" value="Unassembled WGS sequence"/>
</dbReference>
<feature type="compositionally biased region" description="Low complexity" evidence="1">
    <location>
        <begin position="147"/>
        <end position="157"/>
    </location>
</feature>
<feature type="chain" id="PRO_5044011061" description="C-type lectin domain-containing protein" evidence="2">
    <location>
        <begin position="20"/>
        <end position="205"/>
    </location>
</feature>
<gene>
    <name evidence="3" type="ORF">PoB_001981900</name>
</gene>
<dbReference type="SUPFAM" id="SSF56436">
    <property type="entry name" value="C-type lectin-like"/>
    <property type="match status" value="1"/>
</dbReference>
<evidence type="ECO:0008006" key="5">
    <source>
        <dbReference type="Google" id="ProtNLM"/>
    </source>
</evidence>
<protein>
    <recommendedName>
        <fullName evidence="5">C-type lectin domain-containing protein</fullName>
    </recommendedName>
</protein>
<evidence type="ECO:0000256" key="1">
    <source>
        <dbReference type="SAM" id="MobiDB-lite"/>
    </source>
</evidence>
<comment type="caution">
    <text evidence="3">The sequence shown here is derived from an EMBL/GenBank/DDBJ whole genome shotgun (WGS) entry which is preliminary data.</text>
</comment>
<dbReference type="InterPro" id="IPR016187">
    <property type="entry name" value="CTDL_fold"/>
</dbReference>
<feature type="region of interest" description="Disordered" evidence="1">
    <location>
        <begin position="111"/>
        <end position="157"/>
    </location>
</feature>
<reference evidence="3 4" key="1">
    <citation type="journal article" date="2021" name="Elife">
        <title>Chloroplast acquisition without the gene transfer in kleptoplastic sea slugs, Plakobranchus ocellatus.</title>
        <authorList>
            <person name="Maeda T."/>
            <person name="Takahashi S."/>
            <person name="Yoshida T."/>
            <person name="Shimamura S."/>
            <person name="Takaki Y."/>
            <person name="Nagai Y."/>
            <person name="Toyoda A."/>
            <person name="Suzuki Y."/>
            <person name="Arimoto A."/>
            <person name="Ishii H."/>
            <person name="Satoh N."/>
            <person name="Nishiyama T."/>
            <person name="Hasebe M."/>
            <person name="Maruyama T."/>
            <person name="Minagawa J."/>
            <person name="Obokata J."/>
            <person name="Shigenobu S."/>
        </authorList>
    </citation>
    <scope>NUCLEOTIDE SEQUENCE [LARGE SCALE GENOMIC DNA]</scope>
</reference>
<sequence>MLAVVIFLTIWISTAPSHAGESTAPCSSAPIQGGTKLHKPYRGKCYTFYAHPDSKKQYWEAQKECEKNQGNLAMPKTKEANQFLVDSLLGLIGHKKKRRLYVCENENDELSAVSKPTTTSDVGDKTTQHSDTLDPSKVALPKDDQQNDSNVSSASAAKSSRLISPMSIFNDENADMLNTLATIETMMAMTVLMFLGLESLTRLLP</sequence>
<evidence type="ECO:0000313" key="3">
    <source>
        <dbReference type="EMBL" id="GFN93313.1"/>
    </source>
</evidence>
<dbReference type="EMBL" id="BLXT01002329">
    <property type="protein sequence ID" value="GFN93313.1"/>
    <property type="molecule type" value="Genomic_DNA"/>
</dbReference>
<keyword evidence="4" id="KW-1185">Reference proteome</keyword>
<organism evidence="3 4">
    <name type="scientific">Plakobranchus ocellatus</name>
    <dbReference type="NCBI Taxonomy" id="259542"/>
    <lineage>
        <taxon>Eukaryota</taxon>
        <taxon>Metazoa</taxon>
        <taxon>Spiralia</taxon>
        <taxon>Lophotrochozoa</taxon>
        <taxon>Mollusca</taxon>
        <taxon>Gastropoda</taxon>
        <taxon>Heterobranchia</taxon>
        <taxon>Euthyneura</taxon>
        <taxon>Panpulmonata</taxon>
        <taxon>Sacoglossa</taxon>
        <taxon>Placobranchoidea</taxon>
        <taxon>Plakobranchidae</taxon>
        <taxon>Plakobranchus</taxon>
    </lineage>
</organism>
<evidence type="ECO:0000256" key="2">
    <source>
        <dbReference type="SAM" id="SignalP"/>
    </source>
</evidence>
<keyword evidence="2" id="KW-0732">Signal</keyword>